<name>A0A0A7I9Z8_9BIFI</name>
<dbReference type="STRING" id="1447715.AH67_05305"/>
<dbReference type="EMBL" id="CP007457">
    <property type="protein sequence ID" value="AIZ17067.1"/>
    <property type="molecule type" value="Genomic_DNA"/>
</dbReference>
<feature type="compositionally biased region" description="Basic and acidic residues" evidence="1">
    <location>
        <begin position="133"/>
        <end position="145"/>
    </location>
</feature>
<gene>
    <name evidence="2" type="ORF">AH67_05305</name>
</gene>
<dbReference type="Proteomes" id="UP000030636">
    <property type="component" value="Chromosome"/>
</dbReference>
<reference evidence="2 3" key="1">
    <citation type="journal article" date="2015" name="Genome Announc.">
        <title>Bifidobacterium pseudolongum Strain PV8-2, Isolated from a Stool Sample of an Anemic Kenyan Infant.</title>
        <authorList>
            <person name="Vazquez-Gutierrez P."/>
            <person name="Lacroix C."/>
            <person name="Chassard C."/>
            <person name="Klumpp J."/>
            <person name="Stevens M.J."/>
            <person name="Jans C."/>
        </authorList>
    </citation>
    <scope>NUCLEOTIDE SEQUENCE [LARGE SCALE GENOMIC DNA]</scope>
    <source>
        <strain evidence="2 3">PV8-2</strain>
    </source>
</reference>
<dbReference type="RefSeq" id="WP_052177280.1">
    <property type="nucleotide sequence ID" value="NZ_CP007457.1"/>
</dbReference>
<protein>
    <submittedName>
        <fullName evidence="2">Uncharacterized protein</fullName>
    </submittedName>
</protein>
<dbReference type="HOGENOM" id="CLU_1048318_0_0_11"/>
<proteinExistence type="predicted"/>
<dbReference type="KEGG" id="bpsp:AH67_05305"/>
<feature type="region of interest" description="Disordered" evidence="1">
    <location>
        <begin position="95"/>
        <end position="173"/>
    </location>
</feature>
<organism evidence="2 3">
    <name type="scientific">Bifidobacterium pseudolongum PV8-2</name>
    <dbReference type="NCBI Taxonomy" id="1447715"/>
    <lineage>
        <taxon>Bacteria</taxon>
        <taxon>Bacillati</taxon>
        <taxon>Actinomycetota</taxon>
        <taxon>Actinomycetes</taxon>
        <taxon>Bifidobacteriales</taxon>
        <taxon>Bifidobacteriaceae</taxon>
        <taxon>Bifidobacterium</taxon>
    </lineage>
</organism>
<keyword evidence="3" id="KW-1185">Reference proteome</keyword>
<sequence>MSRQDGYARLQNSFWRSPKGMKLKKRNPAAGFLYILSISYAADNMTDGHISEDVAYYALDATDDQIRFLVEEGYWDPSTDGDGWQIHDYLEHQNSREQIEASRAKDRARKKTTRKPSDQPDTGIHTESNRNPNGDRTDCLTENRKQQTTNSSSNEEEGETRASAPTAPAERHQSEARIIDLWEPDASAQATADEKARAGYPRVDLASLATRFRRKLHARGLAAYKLLPTTDSLSAEFCTWVEKEAEFMAERAKGTPTPPAHVATPHEHTWACEHVQNLIAPHEAEYDHTRDGFAPSAWMQACSRLADQLNQGIDPHAALTQILQEATA</sequence>
<dbReference type="AlphaFoldDB" id="A0A0A7I9Z8"/>
<feature type="compositionally biased region" description="Basic and acidic residues" evidence="1">
    <location>
        <begin position="95"/>
        <end position="105"/>
    </location>
</feature>
<evidence type="ECO:0000313" key="2">
    <source>
        <dbReference type="EMBL" id="AIZ17067.1"/>
    </source>
</evidence>
<accession>A0A0A7I9Z8</accession>
<dbReference type="OrthoDB" id="3239324at2"/>
<evidence type="ECO:0000313" key="3">
    <source>
        <dbReference type="Proteomes" id="UP000030636"/>
    </source>
</evidence>
<evidence type="ECO:0000256" key="1">
    <source>
        <dbReference type="SAM" id="MobiDB-lite"/>
    </source>
</evidence>